<keyword evidence="6 11" id="KW-0812">Transmembrane</keyword>
<feature type="transmembrane region" description="Helical" evidence="11">
    <location>
        <begin position="477"/>
        <end position="495"/>
    </location>
</feature>
<keyword evidence="7 11" id="KW-1133">Transmembrane helix</keyword>
<feature type="transmembrane region" description="Helical" evidence="11">
    <location>
        <begin position="250"/>
        <end position="270"/>
    </location>
</feature>
<feature type="transmembrane region" description="Helical" evidence="11">
    <location>
        <begin position="964"/>
        <end position="981"/>
    </location>
</feature>
<feature type="transmembrane region" description="Helical" evidence="11">
    <location>
        <begin position="738"/>
        <end position="757"/>
    </location>
</feature>
<protein>
    <recommendedName>
        <fullName evidence="9">Polyprenol-phosphate-mannose--protein mannosyltransferase</fullName>
    </recommendedName>
    <alternativeName>
        <fullName evidence="10">Protein O-mannosyltransferase</fullName>
    </alternativeName>
</protein>
<gene>
    <name evidence="14" type="ORF">ACFQ4B_09755</name>
</gene>
<feature type="transmembrane region" description="Helical" evidence="11">
    <location>
        <begin position="192"/>
        <end position="215"/>
    </location>
</feature>
<feature type="transmembrane region" description="Helical" evidence="11">
    <location>
        <begin position="86"/>
        <end position="103"/>
    </location>
</feature>
<comment type="pathway">
    <text evidence="2">Protein modification; protein glycosylation.</text>
</comment>
<dbReference type="Pfam" id="PF02366">
    <property type="entry name" value="PMT"/>
    <property type="match status" value="1"/>
</dbReference>
<keyword evidence="5" id="KW-0808">Transferase</keyword>
<keyword evidence="8 11" id="KW-0472">Membrane</keyword>
<feature type="transmembrane region" description="Helical" evidence="11">
    <location>
        <begin position="290"/>
        <end position="310"/>
    </location>
</feature>
<evidence type="ECO:0000256" key="11">
    <source>
        <dbReference type="SAM" id="Phobius"/>
    </source>
</evidence>
<evidence type="ECO:0000256" key="1">
    <source>
        <dbReference type="ARBA" id="ARBA00004127"/>
    </source>
</evidence>
<comment type="similarity">
    <text evidence="3">Belongs to the glycosyltransferase 39 family.</text>
</comment>
<feature type="transmembrane region" description="Helical" evidence="11">
    <location>
        <begin position="1017"/>
        <end position="1037"/>
    </location>
</feature>
<comment type="subcellular location">
    <subcellularLocation>
        <location evidence="1">Endomembrane system</location>
        <topology evidence="1">Multi-pass membrane protein</topology>
    </subcellularLocation>
</comment>
<evidence type="ECO:0000259" key="12">
    <source>
        <dbReference type="Pfam" id="PF02366"/>
    </source>
</evidence>
<evidence type="ECO:0000256" key="9">
    <source>
        <dbReference type="ARBA" id="ARBA00093617"/>
    </source>
</evidence>
<feature type="transmembrane region" description="Helical" evidence="11">
    <location>
        <begin position="715"/>
        <end position="732"/>
    </location>
</feature>
<feature type="transmembrane region" description="Helical" evidence="11">
    <location>
        <begin position="685"/>
        <end position="703"/>
    </location>
</feature>
<organism evidence="14 15">
    <name type="scientific">Paenibacillus vulneris</name>
    <dbReference type="NCBI Taxonomy" id="1133364"/>
    <lineage>
        <taxon>Bacteria</taxon>
        <taxon>Bacillati</taxon>
        <taxon>Bacillota</taxon>
        <taxon>Bacilli</taxon>
        <taxon>Bacillales</taxon>
        <taxon>Paenibacillaceae</taxon>
        <taxon>Paenibacillus</taxon>
    </lineage>
</organism>
<feature type="transmembrane region" description="Helical" evidence="11">
    <location>
        <begin position="987"/>
        <end position="1005"/>
    </location>
</feature>
<evidence type="ECO:0000256" key="6">
    <source>
        <dbReference type="ARBA" id="ARBA00022692"/>
    </source>
</evidence>
<keyword evidence="4" id="KW-0328">Glycosyltransferase</keyword>
<feature type="domain" description="ArnT-like N-terminal" evidence="12">
    <location>
        <begin position="632"/>
        <end position="865"/>
    </location>
</feature>
<dbReference type="InterPro" id="IPR032421">
    <property type="entry name" value="PMT_4TMC"/>
</dbReference>
<feature type="transmembrane region" description="Helical" evidence="11">
    <location>
        <begin position="137"/>
        <end position="156"/>
    </location>
</feature>
<feature type="transmembrane region" description="Helical" evidence="11">
    <location>
        <begin position="168"/>
        <end position="185"/>
    </location>
</feature>
<feature type="transmembrane region" description="Helical" evidence="11">
    <location>
        <begin position="30"/>
        <end position="50"/>
    </location>
</feature>
<dbReference type="Pfam" id="PF16192">
    <property type="entry name" value="PMT_4TMC"/>
    <property type="match status" value="1"/>
</dbReference>
<evidence type="ECO:0000256" key="2">
    <source>
        <dbReference type="ARBA" id="ARBA00004922"/>
    </source>
</evidence>
<feature type="transmembrane region" description="Helical" evidence="11">
    <location>
        <begin position="109"/>
        <end position="130"/>
    </location>
</feature>
<name>A0ABW3ULG5_9BACL</name>
<evidence type="ECO:0000256" key="7">
    <source>
        <dbReference type="ARBA" id="ARBA00022989"/>
    </source>
</evidence>
<dbReference type="Proteomes" id="UP001597180">
    <property type="component" value="Unassembled WGS sequence"/>
</dbReference>
<feature type="domain" description="Protein O-mannosyl-transferase C-terminal four TM" evidence="13">
    <location>
        <begin position="881"/>
        <end position="1057"/>
    </location>
</feature>
<evidence type="ECO:0000256" key="4">
    <source>
        <dbReference type="ARBA" id="ARBA00022676"/>
    </source>
</evidence>
<evidence type="ECO:0000256" key="8">
    <source>
        <dbReference type="ARBA" id="ARBA00023136"/>
    </source>
</evidence>
<feature type="transmembrane region" description="Helical" evidence="11">
    <location>
        <begin position="845"/>
        <end position="868"/>
    </location>
</feature>
<feature type="transmembrane region" description="Helical" evidence="11">
    <location>
        <begin position="319"/>
        <end position="335"/>
    </location>
</feature>
<evidence type="ECO:0000256" key="5">
    <source>
        <dbReference type="ARBA" id="ARBA00022679"/>
    </source>
</evidence>
<reference evidence="15" key="1">
    <citation type="journal article" date="2019" name="Int. J. Syst. Evol. Microbiol.">
        <title>The Global Catalogue of Microorganisms (GCM) 10K type strain sequencing project: providing services to taxonomists for standard genome sequencing and annotation.</title>
        <authorList>
            <consortium name="The Broad Institute Genomics Platform"/>
            <consortium name="The Broad Institute Genome Sequencing Center for Infectious Disease"/>
            <person name="Wu L."/>
            <person name="Ma J."/>
        </authorList>
    </citation>
    <scope>NUCLEOTIDE SEQUENCE [LARGE SCALE GENOMIC DNA]</scope>
    <source>
        <strain evidence="15">CCUG 53270</strain>
    </source>
</reference>
<evidence type="ECO:0000313" key="15">
    <source>
        <dbReference type="Proteomes" id="UP001597180"/>
    </source>
</evidence>
<sequence length="1060" mass="119972">MLFMLLFFLVSRYGMRRGTIRRETAPAHGIVMAVLGAGLVLRLVIAWNVYGYDADVNTFKAWADHAASAGMMRFYTTDMFVDYPPGYIYVLYIIGFIRSALHISWDSSWALLLLKSPAMLADLLTSYLIFRWGSRHAGGAAALGAAVLYLLNPAIIVNSAGWGQVDSFFMLWMLLFIEAVLGGRLRQASAYYAVALLIKPQALLFAPLLLLVFIRRGNWKSFLASFASGLAVFSLLAAPFLLLKGPLWIFSLYFGTLSSYPYASLNAYNIMTLLGGNFAPITGQTLFLTFQSWSVILMACVLLYTVYLYLKSSKDEKQLAIIAGILMTGTFVVLTKMHERYLYYALLFILLGFLHLRDRRLLYCFLGLSLTHFINVDQVLLGSLEQLYHIPPDDAVLTVVSLANVMLFLYLCRWAWQTIVLRQMSSMGSLQEDEAARSDDVEARIQTGAAAENESASAVGWRLPEPKPLNWGRKDTLLLGGLVLVYSVLALYHLGSAKAPETGWLASREGEQVLLDLGESKPIERINSFSGVGDGSFTYEISADGQTWSRPIHVSNDIVKVFMWQVVSVHETGRYVKLTVERPSFTLNELAVYASGSEIPVPVLSIKGENMDPPTKADTVGRLIDEPSQASYRSTYMNGTYFDEIYHARTAYEHLHHLEPYEWTHPPLGKLLISIGIMVFGMNPFGWRIVGTLFGIAMIPLMYLLGKRMFGRSEYAFVSSFLLTVDGLHFVQTRIATIDVYGVFFILLMFYFMYRYVCTRMFAEDWRKSLVLLALCGLFFGIGAASKWIVLYAGSGLALIFFLWLFWHYRVYAAAGKGLASMNSTDPGLLAEWKHIRNVFPRRTLVTLAVCIVFYILIPAVIYVLSYIPFMLVPGTGHGLAEVWSYQKQMLDYHSQLKGTHPFSSSWWQWPVMSRPVWYYGAAELPPGTISSIVAIGNPLVWWGGFLAILLFIFRMVKSREATVIFIVIAFFSQYIPWMFVPRMTFIYHYFGMVPFSILAVTYYYRQIKESQQGKIGWMYGYLAAAALCFVLFYPILSGLVIDRSYAEHVLKWFPQWQFF</sequence>
<feature type="transmembrane region" description="Helical" evidence="11">
    <location>
        <begin position="940"/>
        <end position="957"/>
    </location>
</feature>
<evidence type="ECO:0000259" key="13">
    <source>
        <dbReference type="Pfam" id="PF16192"/>
    </source>
</evidence>
<proteinExistence type="inferred from homology"/>
<dbReference type="InterPro" id="IPR027005">
    <property type="entry name" value="PMT-like"/>
</dbReference>
<evidence type="ECO:0000313" key="14">
    <source>
        <dbReference type="EMBL" id="MFD1220405.1"/>
    </source>
</evidence>
<dbReference type="EMBL" id="JBHTLU010000013">
    <property type="protein sequence ID" value="MFD1220405.1"/>
    <property type="molecule type" value="Genomic_DNA"/>
</dbReference>
<dbReference type="Gene3D" id="2.60.120.260">
    <property type="entry name" value="Galactose-binding domain-like"/>
    <property type="match status" value="1"/>
</dbReference>
<feature type="transmembrane region" description="Helical" evidence="11">
    <location>
        <begin position="396"/>
        <end position="416"/>
    </location>
</feature>
<dbReference type="PANTHER" id="PTHR10050">
    <property type="entry name" value="DOLICHYL-PHOSPHATE-MANNOSE--PROTEIN MANNOSYLTRANSFERASE"/>
    <property type="match status" value="1"/>
</dbReference>
<feature type="transmembrane region" description="Helical" evidence="11">
    <location>
        <begin position="791"/>
        <end position="809"/>
    </location>
</feature>
<feature type="transmembrane region" description="Helical" evidence="11">
    <location>
        <begin position="769"/>
        <end position="785"/>
    </location>
</feature>
<dbReference type="RefSeq" id="WP_345587066.1">
    <property type="nucleotide sequence ID" value="NZ_BAABJG010000006.1"/>
</dbReference>
<evidence type="ECO:0000256" key="3">
    <source>
        <dbReference type="ARBA" id="ARBA00007222"/>
    </source>
</evidence>
<comment type="caution">
    <text evidence="14">The sequence shown here is derived from an EMBL/GenBank/DDBJ whole genome shotgun (WGS) entry which is preliminary data.</text>
</comment>
<accession>A0ABW3ULG5</accession>
<feature type="transmembrane region" description="Helical" evidence="11">
    <location>
        <begin position="341"/>
        <end position="356"/>
    </location>
</feature>
<keyword evidence="15" id="KW-1185">Reference proteome</keyword>
<feature type="transmembrane region" description="Helical" evidence="11">
    <location>
        <begin position="221"/>
        <end position="243"/>
    </location>
</feature>
<evidence type="ECO:0000256" key="10">
    <source>
        <dbReference type="ARBA" id="ARBA00093644"/>
    </source>
</evidence>
<dbReference type="InterPro" id="IPR003342">
    <property type="entry name" value="ArnT-like_N"/>
</dbReference>